<gene>
    <name evidence="1" type="ORF">ABLG96_03805</name>
</gene>
<dbReference type="EMBL" id="CP159218">
    <property type="protein sequence ID" value="XCG64474.1"/>
    <property type="molecule type" value="Genomic_DNA"/>
</dbReference>
<protein>
    <submittedName>
        <fullName evidence="1">Uncharacterized protein</fullName>
    </submittedName>
</protein>
<evidence type="ECO:0000313" key="1">
    <source>
        <dbReference type="EMBL" id="XCG64474.1"/>
    </source>
</evidence>
<proteinExistence type="predicted"/>
<reference evidence="1" key="1">
    <citation type="submission" date="2024-05" db="EMBL/GenBank/DDBJ databases">
        <authorList>
            <person name="Cai S.Y."/>
            <person name="Jin L.M."/>
            <person name="Li H.R."/>
        </authorList>
    </citation>
    <scope>NUCLEOTIDE SEQUENCE</scope>
    <source>
        <strain evidence="1">A5-74</strain>
    </source>
</reference>
<dbReference type="RefSeq" id="WP_353650087.1">
    <property type="nucleotide sequence ID" value="NZ_CP159218.1"/>
</dbReference>
<sequence>MSAAVRAAHDLVPSEEILDAITVAHDAGATYEEILESIEILAEDQEAKAATAEQHPAREKARPFWQTMDCPSWCDAEHAVNSRRVHQSNPTVVWCTRATPEAGTDTPTAIQFHAWVSQQDLHRDPLIYAGHNNAGEYYQPLTVAEARMYAAQLLRQADIAEGIDRDRPGDHT</sequence>
<accession>A0AAU8DQ91</accession>
<organism evidence="1">
    <name type="scientific">Nakamurella sp. A5-74</name>
    <dbReference type="NCBI Taxonomy" id="3158264"/>
    <lineage>
        <taxon>Bacteria</taxon>
        <taxon>Bacillati</taxon>
        <taxon>Actinomycetota</taxon>
        <taxon>Actinomycetes</taxon>
        <taxon>Nakamurellales</taxon>
        <taxon>Nakamurellaceae</taxon>
        <taxon>Nakamurella</taxon>
    </lineage>
</organism>
<dbReference type="Pfam" id="PF21848">
    <property type="entry name" value="DUF6907"/>
    <property type="match status" value="1"/>
</dbReference>
<name>A0AAU8DQ91_9ACTN</name>
<dbReference type="AlphaFoldDB" id="A0AAU8DQ91"/>
<dbReference type="InterPro" id="IPR054202">
    <property type="entry name" value="DUF6907"/>
</dbReference>